<comment type="caution">
    <text evidence="2">Lacks conserved residue(s) required for the propagation of feature annotation.</text>
</comment>
<keyword evidence="4" id="KW-1133">Transmembrane helix</keyword>
<dbReference type="PANTHER" id="PTHR40446">
    <property type="entry name" value="N-ACETYLGLUCOSAMINE-1-PHOSPHODIESTER ALPHA-N-ACETYLGLUCOSAMINIDASE"/>
    <property type="match status" value="1"/>
</dbReference>
<evidence type="ECO:0000256" key="1">
    <source>
        <dbReference type="ARBA" id="ARBA00023180"/>
    </source>
</evidence>
<keyword evidence="8" id="KW-1185">Reference proteome</keyword>
<evidence type="ECO:0000313" key="8">
    <source>
        <dbReference type="Proteomes" id="UP001460270"/>
    </source>
</evidence>
<keyword evidence="5" id="KW-0732">Signal</keyword>
<reference evidence="8" key="1">
    <citation type="submission" date="2024-04" db="EMBL/GenBank/DDBJ databases">
        <title>Salinicola lusitanus LLJ914,a marine bacterium isolated from the Okinawa Trough.</title>
        <authorList>
            <person name="Li J."/>
        </authorList>
    </citation>
    <scope>NUCLEOTIDE SEQUENCE [LARGE SCALE GENOMIC DNA]</scope>
</reference>
<feature type="signal peptide" evidence="5">
    <location>
        <begin position="1"/>
        <end position="21"/>
    </location>
</feature>
<dbReference type="Gene3D" id="2.10.25.10">
    <property type="entry name" value="Laminin"/>
    <property type="match status" value="1"/>
</dbReference>
<evidence type="ECO:0000256" key="2">
    <source>
        <dbReference type="PROSITE-ProRule" id="PRU00076"/>
    </source>
</evidence>
<dbReference type="Proteomes" id="UP001460270">
    <property type="component" value="Unassembled WGS sequence"/>
</dbReference>
<gene>
    <name evidence="7" type="ORF">WMY93_030552</name>
</gene>
<feature type="disulfide bond" evidence="2">
    <location>
        <begin position="420"/>
        <end position="429"/>
    </location>
</feature>
<feature type="transmembrane region" description="Helical" evidence="4">
    <location>
        <begin position="506"/>
        <end position="527"/>
    </location>
</feature>
<keyword evidence="2" id="KW-0245">EGF-like domain</keyword>
<proteinExistence type="predicted"/>
<dbReference type="PANTHER" id="PTHR40446:SF2">
    <property type="entry name" value="N-ACETYLGLUCOSAMINE-1-PHOSPHODIESTER ALPHA-N-ACETYLGLUCOSAMINIDASE"/>
    <property type="match status" value="1"/>
</dbReference>
<dbReference type="FunFam" id="2.10.25.10:FF:000001">
    <property type="entry name" value="Tenascin C"/>
    <property type="match status" value="1"/>
</dbReference>
<dbReference type="Pfam" id="PF09992">
    <property type="entry name" value="NAGPA"/>
    <property type="match status" value="1"/>
</dbReference>
<dbReference type="PROSITE" id="PS00022">
    <property type="entry name" value="EGF_1"/>
    <property type="match status" value="2"/>
</dbReference>
<protein>
    <recommendedName>
        <fullName evidence="6">EGF-like domain-containing protein</fullName>
    </recommendedName>
</protein>
<evidence type="ECO:0000256" key="4">
    <source>
        <dbReference type="SAM" id="Phobius"/>
    </source>
</evidence>
<evidence type="ECO:0000259" key="6">
    <source>
        <dbReference type="PROSITE" id="PS50026"/>
    </source>
</evidence>
<dbReference type="EMBL" id="JBBPFD010000674">
    <property type="protein sequence ID" value="KAK7877738.1"/>
    <property type="molecule type" value="Genomic_DNA"/>
</dbReference>
<dbReference type="PROSITE" id="PS50026">
    <property type="entry name" value="EGF_3"/>
    <property type="match status" value="1"/>
</dbReference>
<feature type="domain" description="EGF-like" evidence="6">
    <location>
        <begin position="396"/>
        <end position="430"/>
    </location>
</feature>
<keyword evidence="4" id="KW-0812">Transmembrane</keyword>
<evidence type="ECO:0000313" key="7">
    <source>
        <dbReference type="EMBL" id="KAK7877738.1"/>
    </source>
</evidence>
<keyword evidence="2" id="KW-1015">Disulfide bond</keyword>
<name>A0AAW0MHN1_9GOBI</name>
<sequence length="585" mass="63502">MAAVWLRIVWPLLALCVRLHATESPRLDLLLPYSQGHGPAHSHRRVRDCQPVVHGNSTHETWRSDTAQGKEAESRLFVTDVKSSSGSRFVYGHMTLVQDPLRTLSVLEPGGAGGCDLERVSPVDLTAQSGGCIYAQNAGFFNTRRGQCYGNVVSDGRLVKNSGIQNAQFGIRKNGSLVFGYLSEDEVQDQTNPFLQLVSGVIWLLRDGQVYINQSLEAECDETQETGTLRHFVDVVSARTAVGHDAQGRVVLLQIDGQTNVRGMSLWEVADFLKENGVINAINLDGGGSSTFVRKGSLSSYPSDHCLSDGRWRCARAVSTVLCVHPRRCESDCRGRGRCVSGRCECERGWSGEACERAQCEGDGCGAHGICTDNGCACDAGWTGNNCSRVCPSGRFGDGCNQTCSCLRGSCDPVHGLCSCPPGFTGNLCENVCPLGWFGSSCSELCNCSDSCFCDPQSGQCNASVTDQTNSSLYTAGQCVAAQMFKSWRRDAGSKLEQRYLSQRSWLIVSVSLVSLLLFVSLTFHLFSVCRSSSLTCSVARPYSYVPLNDIKGSVAAGDEGRTRTRLSQSDSDSEDEIWTQDSHR</sequence>
<dbReference type="PROSITE" id="PS01186">
    <property type="entry name" value="EGF_2"/>
    <property type="match status" value="1"/>
</dbReference>
<dbReference type="Gene3D" id="2.170.300.10">
    <property type="entry name" value="Tie2 ligand-binding domain superfamily"/>
    <property type="match status" value="1"/>
</dbReference>
<comment type="caution">
    <text evidence="7">The sequence shown here is derived from an EMBL/GenBank/DDBJ whole genome shotgun (WGS) entry which is preliminary data.</text>
</comment>
<dbReference type="Pfam" id="PF23106">
    <property type="entry name" value="EGF_Teneurin"/>
    <property type="match status" value="1"/>
</dbReference>
<dbReference type="SMART" id="SM00181">
    <property type="entry name" value="EGF"/>
    <property type="match status" value="3"/>
</dbReference>
<dbReference type="InterPro" id="IPR018711">
    <property type="entry name" value="NAGPA"/>
</dbReference>
<organism evidence="7 8">
    <name type="scientific">Mugilogobius chulae</name>
    <name type="common">yellowstripe goby</name>
    <dbReference type="NCBI Taxonomy" id="88201"/>
    <lineage>
        <taxon>Eukaryota</taxon>
        <taxon>Metazoa</taxon>
        <taxon>Chordata</taxon>
        <taxon>Craniata</taxon>
        <taxon>Vertebrata</taxon>
        <taxon>Euteleostomi</taxon>
        <taxon>Actinopterygii</taxon>
        <taxon>Neopterygii</taxon>
        <taxon>Teleostei</taxon>
        <taxon>Neoteleostei</taxon>
        <taxon>Acanthomorphata</taxon>
        <taxon>Gobiaria</taxon>
        <taxon>Gobiiformes</taxon>
        <taxon>Gobioidei</taxon>
        <taxon>Gobiidae</taxon>
        <taxon>Gobionellinae</taxon>
        <taxon>Mugilogobius</taxon>
    </lineage>
</organism>
<feature type="region of interest" description="Disordered" evidence="3">
    <location>
        <begin position="558"/>
        <end position="585"/>
    </location>
</feature>
<dbReference type="InterPro" id="IPR000742">
    <property type="entry name" value="EGF"/>
</dbReference>
<keyword evidence="1" id="KW-0325">Glycoprotein</keyword>
<dbReference type="GO" id="GO:0033299">
    <property type="term" value="P:secretion of lysosomal enzymes"/>
    <property type="evidence" value="ECO:0007669"/>
    <property type="project" value="TreeGrafter"/>
</dbReference>
<accession>A0AAW0MHN1</accession>
<dbReference type="AlphaFoldDB" id="A0AAW0MHN1"/>
<feature type="chain" id="PRO_5043754585" description="EGF-like domain-containing protein" evidence="5">
    <location>
        <begin position="22"/>
        <end position="585"/>
    </location>
</feature>
<evidence type="ECO:0000256" key="5">
    <source>
        <dbReference type="SAM" id="SignalP"/>
    </source>
</evidence>
<keyword evidence="4" id="KW-0472">Membrane</keyword>
<evidence type="ECO:0000256" key="3">
    <source>
        <dbReference type="SAM" id="MobiDB-lite"/>
    </source>
</evidence>